<protein>
    <submittedName>
        <fullName evidence="2">Transposase</fullName>
    </submittedName>
</protein>
<feature type="non-terminal residue" evidence="2">
    <location>
        <position position="55"/>
    </location>
</feature>
<dbReference type="SUPFAM" id="SSF143422">
    <property type="entry name" value="Transposase IS200-like"/>
    <property type="match status" value="1"/>
</dbReference>
<dbReference type="InterPro" id="IPR036515">
    <property type="entry name" value="Transposase_17_sf"/>
</dbReference>
<name>A0ABS8IKW7_9NOSO</name>
<dbReference type="EMBL" id="JAIVFQ010000163">
    <property type="protein sequence ID" value="MCC5604842.1"/>
    <property type="molecule type" value="Genomic_DNA"/>
</dbReference>
<organism evidence="2 3">
    <name type="scientific">Nostoc favosum CHAB5714</name>
    <dbReference type="NCBI Taxonomy" id="2780399"/>
    <lineage>
        <taxon>Bacteria</taxon>
        <taxon>Bacillati</taxon>
        <taxon>Cyanobacteriota</taxon>
        <taxon>Cyanophyceae</taxon>
        <taxon>Nostocales</taxon>
        <taxon>Nostocaceae</taxon>
        <taxon>Nostoc</taxon>
        <taxon>Nostoc favosum</taxon>
    </lineage>
</organism>
<dbReference type="Pfam" id="PF01797">
    <property type="entry name" value="Y1_Tnp"/>
    <property type="match status" value="1"/>
</dbReference>
<comment type="caution">
    <text evidence="2">The sequence shown here is derived from an EMBL/GenBank/DDBJ whole genome shotgun (WGS) entry which is preliminary data.</text>
</comment>
<sequence length="55" mass="6535">MGSFSPDEYRHEGNAISLLNYHFVFIPKRRKKVLVNAIAQRLQEIICEVCNENRW</sequence>
<gene>
    <name evidence="2" type="ORF">LC586_38350</name>
</gene>
<accession>A0ABS8IKW7</accession>
<feature type="domain" description="Transposase IS200-like" evidence="1">
    <location>
        <begin position="16"/>
        <end position="54"/>
    </location>
</feature>
<evidence type="ECO:0000259" key="1">
    <source>
        <dbReference type="Pfam" id="PF01797"/>
    </source>
</evidence>
<keyword evidence="3" id="KW-1185">Reference proteome</keyword>
<dbReference type="Gene3D" id="3.30.70.1290">
    <property type="entry name" value="Transposase IS200-like"/>
    <property type="match status" value="1"/>
</dbReference>
<dbReference type="RefSeq" id="WP_229490996.1">
    <property type="nucleotide sequence ID" value="NZ_JAIVFQ010000163.1"/>
</dbReference>
<evidence type="ECO:0000313" key="2">
    <source>
        <dbReference type="EMBL" id="MCC5604842.1"/>
    </source>
</evidence>
<evidence type="ECO:0000313" key="3">
    <source>
        <dbReference type="Proteomes" id="UP001199525"/>
    </source>
</evidence>
<reference evidence="2 3" key="1">
    <citation type="journal article" date="2021" name="Microorganisms">
        <title>Genome Evolution of Filamentous Cyanobacterium Nostoc Species: From Facultative Symbiosis to Free Living.</title>
        <authorList>
            <person name="Huo D."/>
            <person name="Li H."/>
            <person name="Cai F."/>
            <person name="Guo X."/>
            <person name="Qiao Z."/>
            <person name="Wang W."/>
            <person name="Yu G."/>
            <person name="Li R."/>
        </authorList>
    </citation>
    <scope>NUCLEOTIDE SEQUENCE [LARGE SCALE GENOMIC DNA]</scope>
    <source>
        <strain evidence="2 3">CHAB 5714</strain>
    </source>
</reference>
<proteinExistence type="predicted"/>
<dbReference type="InterPro" id="IPR002686">
    <property type="entry name" value="Transposase_17"/>
</dbReference>
<dbReference type="Proteomes" id="UP001199525">
    <property type="component" value="Unassembled WGS sequence"/>
</dbReference>